<dbReference type="Pfam" id="PF00355">
    <property type="entry name" value="Rieske"/>
    <property type="match status" value="1"/>
</dbReference>
<gene>
    <name evidence="6" type="ORF">HZZ13_00235</name>
</gene>
<sequence>MAWHDVASVDEFEVDAPKVVQVGEVPIAVFQLDNGFFAISDVCTHEYARLSEGFCEDGKVECPLHQACFDIRTGKALDEPAEVDVATYPTRVDRGIVQVDL</sequence>
<evidence type="ECO:0000313" key="7">
    <source>
        <dbReference type="Proteomes" id="UP000807370"/>
    </source>
</evidence>
<evidence type="ECO:0000259" key="5">
    <source>
        <dbReference type="PROSITE" id="PS51296"/>
    </source>
</evidence>
<keyword evidence="1" id="KW-0001">2Fe-2S</keyword>
<evidence type="ECO:0000313" key="6">
    <source>
        <dbReference type="EMBL" id="MBH5396260.1"/>
    </source>
</evidence>
<evidence type="ECO:0000256" key="3">
    <source>
        <dbReference type="ARBA" id="ARBA00023004"/>
    </source>
</evidence>
<keyword evidence="3" id="KW-0408">Iron</keyword>
<reference evidence="6 7" key="1">
    <citation type="submission" date="2020-07" db="EMBL/GenBank/DDBJ databases">
        <title>Bradyrhizobium diversity isolated from nodules of indigenous legumes of Western Australia.</title>
        <authorList>
            <person name="Klepa M.S."/>
        </authorList>
    </citation>
    <scope>NUCLEOTIDE SEQUENCE [LARGE SCALE GENOMIC DNA]</scope>
    <source>
        <strain evidence="6 7">CNPSo 4010</strain>
    </source>
</reference>
<organism evidence="6 7">
    <name type="scientific">Bradyrhizobium agreste</name>
    <dbReference type="NCBI Taxonomy" id="2751811"/>
    <lineage>
        <taxon>Bacteria</taxon>
        <taxon>Pseudomonadati</taxon>
        <taxon>Pseudomonadota</taxon>
        <taxon>Alphaproteobacteria</taxon>
        <taxon>Hyphomicrobiales</taxon>
        <taxon>Nitrobacteraceae</taxon>
        <taxon>Bradyrhizobium</taxon>
    </lineage>
</organism>
<dbReference type="RefSeq" id="WP_197957712.1">
    <property type="nucleotide sequence ID" value="NZ_JACCHP010000001.1"/>
</dbReference>
<dbReference type="InterPro" id="IPR036922">
    <property type="entry name" value="Rieske_2Fe-2S_sf"/>
</dbReference>
<protein>
    <submittedName>
        <fullName evidence="6">Non-heme iron oxygenase ferredoxin subunit</fullName>
    </submittedName>
</protein>
<evidence type="ECO:0000256" key="1">
    <source>
        <dbReference type="ARBA" id="ARBA00022714"/>
    </source>
</evidence>
<dbReference type="Proteomes" id="UP000807370">
    <property type="component" value="Unassembled WGS sequence"/>
</dbReference>
<proteinExistence type="predicted"/>
<keyword evidence="2" id="KW-0479">Metal-binding</keyword>
<dbReference type="EMBL" id="JACCHP010000001">
    <property type="protein sequence ID" value="MBH5396260.1"/>
    <property type="molecule type" value="Genomic_DNA"/>
</dbReference>
<feature type="domain" description="Rieske" evidence="5">
    <location>
        <begin position="3"/>
        <end position="99"/>
    </location>
</feature>
<evidence type="ECO:0000256" key="2">
    <source>
        <dbReference type="ARBA" id="ARBA00022723"/>
    </source>
</evidence>
<keyword evidence="4" id="KW-0411">Iron-sulfur</keyword>
<keyword evidence="7" id="KW-1185">Reference proteome</keyword>
<dbReference type="PANTHER" id="PTHR21496">
    <property type="entry name" value="FERREDOXIN-RELATED"/>
    <property type="match status" value="1"/>
</dbReference>
<dbReference type="SUPFAM" id="SSF50022">
    <property type="entry name" value="ISP domain"/>
    <property type="match status" value="1"/>
</dbReference>
<dbReference type="PANTHER" id="PTHR21496:SF23">
    <property type="entry name" value="3-PHENYLPROPIONATE_CINNAMIC ACID DIOXYGENASE FERREDOXIN SUBUNIT"/>
    <property type="match status" value="1"/>
</dbReference>
<accession>A0ABS0PGR2</accession>
<dbReference type="Gene3D" id="2.102.10.10">
    <property type="entry name" value="Rieske [2Fe-2S] iron-sulphur domain"/>
    <property type="match status" value="1"/>
</dbReference>
<dbReference type="InterPro" id="IPR017941">
    <property type="entry name" value="Rieske_2Fe-2S"/>
</dbReference>
<name>A0ABS0PGR2_9BRAD</name>
<dbReference type="PROSITE" id="PS51296">
    <property type="entry name" value="RIESKE"/>
    <property type="match status" value="1"/>
</dbReference>
<dbReference type="CDD" id="cd03528">
    <property type="entry name" value="Rieske_RO_ferredoxin"/>
    <property type="match status" value="1"/>
</dbReference>
<comment type="caution">
    <text evidence="6">The sequence shown here is derived from an EMBL/GenBank/DDBJ whole genome shotgun (WGS) entry which is preliminary data.</text>
</comment>
<evidence type="ECO:0000256" key="4">
    <source>
        <dbReference type="ARBA" id="ARBA00023014"/>
    </source>
</evidence>